<dbReference type="PANTHER" id="PTHR46795:SF3">
    <property type="entry name" value="ABC TRANSPORTER PERMEASE"/>
    <property type="match status" value="1"/>
</dbReference>
<evidence type="ECO:0000313" key="9">
    <source>
        <dbReference type="Proteomes" id="UP000198636"/>
    </source>
</evidence>
<dbReference type="AlphaFoldDB" id="A0A1G5G6J3"/>
<proteinExistence type="inferred from homology"/>
<feature type="transmembrane region" description="Helical" evidence="6">
    <location>
        <begin position="109"/>
        <end position="131"/>
    </location>
</feature>
<dbReference type="PANTHER" id="PTHR46795">
    <property type="entry name" value="ABC TRANSPORTER PERMEASE-RELATED-RELATED"/>
    <property type="match status" value="1"/>
</dbReference>
<evidence type="ECO:0000259" key="7">
    <source>
        <dbReference type="Pfam" id="PF02687"/>
    </source>
</evidence>
<dbReference type="Pfam" id="PF02687">
    <property type="entry name" value="FtsX"/>
    <property type="match status" value="1"/>
</dbReference>
<gene>
    <name evidence="8" type="ORF">SAMN03080606_01606</name>
</gene>
<dbReference type="GO" id="GO:0055085">
    <property type="term" value="P:transmembrane transport"/>
    <property type="evidence" value="ECO:0007669"/>
    <property type="project" value="UniProtKB-UniRule"/>
</dbReference>
<sequence length="692" mass="79556">MTFSSIVRKNLIYNFNKYISFYFVNSLIIAMLYMYGSLIFNSSIVNGIGKSSLYDTVILSLIATIVFSIIFITYTNISFLKNRGKEFGIYLTLGMTTKDLTKLIFIENLGIMIVALMTGISGGVLFSRLFYMGLNKALGVTTILYEINHESILLSIGIFTLIYVFNFLFNIIFIRKVSIMEVIKSHKKKEIGKARMFIGTISLVILIMSTYCLPNALFGEIFKEQPYMIWVFIILIIICPYVIIGSFISMVKYAFSKFPRLYNNNIMTLSNLSHRFLAYKNVIYILSLLVAGAMFFVGASYSIHATTREEINNDNPYDIMFVESSEYNRVKKEEISNIINENNGGIDRYNVLEYLEVPTFIDNGEALSIGSFRQPVISEKNYNEHMTTNVDVKPKGAIYLMVSNERMVFECPTSILINIDEEQREEIRDITLQNNFMISKEDFKAIIGESTSLYLDKSRIRVEEGIRFTNYRGTVGYFSGRAFVLDNEDYEVLEGSLGEGSLKKLHLINVRNGDKAFEALIHYLRDTNGLDDSYWNEGNLWGRTPNNERGIDESYRPVYKEELLKLQLNNNGMVLFTMIFIGLLFVIASGVVLYYKVLSDVDDEKERLTSLTRIGVSEKEIKSMIYKELGVVFFIPINIGGGMGLYFLYVIFSNSGILELYMKKAFIIFMWGLMFQILFYIINRKKYLKEVM</sequence>
<dbReference type="InterPro" id="IPR003838">
    <property type="entry name" value="ABC3_permease_C"/>
</dbReference>
<evidence type="ECO:0000313" key="8">
    <source>
        <dbReference type="EMBL" id="SCY46358.1"/>
    </source>
</evidence>
<feature type="transmembrane region" description="Helical" evidence="6">
    <location>
        <begin position="229"/>
        <end position="255"/>
    </location>
</feature>
<keyword evidence="5 6" id="KW-0472">Membrane</keyword>
<evidence type="ECO:0000256" key="4">
    <source>
        <dbReference type="ARBA" id="ARBA00022989"/>
    </source>
</evidence>
<reference evidence="8 9" key="1">
    <citation type="submission" date="2016-10" db="EMBL/GenBank/DDBJ databases">
        <authorList>
            <person name="de Groot N.N."/>
        </authorList>
    </citation>
    <scope>NUCLEOTIDE SEQUENCE [LARGE SCALE GENOMIC DNA]</scope>
    <source>
        <strain evidence="8 9">DSM 18978</strain>
    </source>
</reference>
<name>A0A1G5G6J3_9FIRM</name>
<keyword evidence="4 6" id="KW-1133">Transmembrane helix</keyword>
<organism evidence="8 9">
    <name type="scientific">Alkaliphilus peptidifermentans DSM 18978</name>
    <dbReference type="NCBI Taxonomy" id="1120976"/>
    <lineage>
        <taxon>Bacteria</taxon>
        <taxon>Bacillati</taxon>
        <taxon>Bacillota</taxon>
        <taxon>Clostridia</taxon>
        <taxon>Peptostreptococcales</taxon>
        <taxon>Natronincolaceae</taxon>
        <taxon>Alkaliphilus</taxon>
    </lineage>
</organism>
<keyword evidence="2 6" id="KW-1003">Cell membrane</keyword>
<feature type="transmembrane region" description="Helical" evidence="6">
    <location>
        <begin position="664"/>
        <end position="682"/>
    </location>
</feature>
<comment type="subcellular location">
    <subcellularLocation>
        <location evidence="1 6">Cell membrane</location>
        <topology evidence="1 6">Multi-pass membrane protein</topology>
    </subcellularLocation>
</comment>
<protein>
    <submittedName>
        <fullName evidence="8">FtsX-like permease family protein</fullName>
    </submittedName>
</protein>
<evidence type="ECO:0000256" key="3">
    <source>
        <dbReference type="ARBA" id="ARBA00022692"/>
    </source>
</evidence>
<dbReference type="OrthoDB" id="9781780at2"/>
<keyword evidence="9" id="KW-1185">Reference proteome</keyword>
<keyword evidence="6" id="KW-0813">Transport</keyword>
<feature type="transmembrane region" description="Helical" evidence="6">
    <location>
        <begin position="151"/>
        <end position="173"/>
    </location>
</feature>
<feature type="transmembrane region" description="Helical" evidence="6">
    <location>
        <begin position="573"/>
        <end position="595"/>
    </location>
</feature>
<dbReference type="PIRSF" id="PIRSF018968">
    <property type="entry name" value="ABC_permease_BceB"/>
    <property type="match status" value="1"/>
</dbReference>
<feature type="transmembrane region" description="Helical" evidence="6">
    <location>
        <begin position="194"/>
        <end position="217"/>
    </location>
</feature>
<accession>A0A1G5G6J3</accession>
<dbReference type="GO" id="GO:0005886">
    <property type="term" value="C:plasma membrane"/>
    <property type="evidence" value="ECO:0007669"/>
    <property type="project" value="UniProtKB-SubCell"/>
</dbReference>
<feature type="transmembrane region" description="Helical" evidence="6">
    <location>
        <begin position="629"/>
        <end position="652"/>
    </location>
</feature>
<dbReference type="InterPro" id="IPR027022">
    <property type="entry name" value="ABC_permease_BceB-typ"/>
</dbReference>
<feature type="transmembrane region" description="Helical" evidence="6">
    <location>
        <begin position="57"/>
        <end position="77"/>
    </location>
</feature>
<feature type="domain" description="ABC3 transporter permease C-terminal" evidence="7">
    <location>
        <begin position="60"/>
        <end position="178"/>
    </location>
</feature>
<evidence type="ECO:0000256" key="6">
    <source>
        <dbReference type="PIRNR" id="PIRNR018968"/>
    </source>
</evidence>
<evidence type="ECO:0000256" key="1">
    <source>
        <dbReference type="ARBA" id="ARBA00004651"/>
    </source>
</evidence>
<feature type="transmembrane region" description="Helical" evidence="6">
    <location>
        <begin position="276"/>
        <end position="301"/>
    </location>
</feature>
<dbReference type="STRING" id="1120976.SAMN03080606_01606"/>
<feature type="transmembrane region" description="Helical" evidence="6">
    <location>
        <begin position="21"/>
        <end position="45"/>
    </location>
</feature>
<comment type="similarity">
    <text evidence="6">Belongs to the ABC-4 integral membrane protein family.</text>
</comment>
<dbReference type="InterPro" id="IPR052536">
    <property type="entry name" value="ABC-4_Integral_Memb_Prot"/>
</dbReference>
<dbReference type="EMBL" id="FMUS01000008">
    <property type="protein sequence ID" value="SCY46358.1"/>
    <property type="molecule type" value="Genomic_DNA"/>
</dbReference>
<evidence type="ECO:0000256" key="2">
    <source>
        <dbReference type="ARBA" id="ARBA00022475"/>
    </source>
</evidence>
<evidence type="ECO:0000256" key="5">
    <source>
        <dbReference type="ARBA" id="ARBA00023136"/>
    </source>
</evidence>
<dbReference type="Proteomes" id="UP000198636">
    <property type="component" value="Unassembled WGS sequence"/>
</dbReference>
<keyword evidence="3 6" id="KW-0812">Transmembrane</keyword>